<evidence type="ECO:0000313" key="3">
    <source>
        <dbReference type="EMBL" id="RII31992.1"/>
    </source>
</evidence>
<reference evidence="3 5" key="2">
    <citation type="submission" date="2018-08" db="EMBL/GenBank/DDBJ databases">
        <title>Genome of Clostridium chromiireducens C1, DSM12136.</title>
        <authorList>
            <person name="Xing M."/>
            <person name="Wei Y."/>
            <person name="Ang E.L."/>
            <person name="Zhao H."/>
            <person name="Zhang Y."/>
        </authorList>
    </citation>
    <scope>NUCLEOTIDE SEQUENCE [LARGE SCALE GENOMIC DNA]</scope>
    <source>
        <strain evidence="3 5">C1</strain>
    </source>
</reference>
<protein>
    <submittedName>
        <fullName evidence="3">(2Fe-2S)-binding protein</fullName>
    </submittedName>
    <submittedName>
        <fullName evidence="2">BFD-like [2Fe-2S] binding domain protein</fullName>
    </submittedName>
</protein>
<feature type="domain" description="BFD-like [2Fe-2S]-binding" evidence="1">
    <location>
        <begin position="17"/>
        <end position="66"/>
    </location>
</feature>
<sequence>MDNNLNEAILDKLTKTCTCKAIPRSKIKEAIRNGASTVKEVQAATGAGSGACKGRNCSPRIYELLKKHKDDNY</sequence>
<evidence type="ECO:0000313" key="4">
    <source>
        <dbReference type="Proteomes" id="UP000191056"/>
    </source>
</evidence>
<evidence type="ECO:0000259" key="1">
    <source>
        <dbReference type="Pfam" id="PF04324"/>
    </source>
</evidence>
<evidence type="ECO:0000313" key="5">
    <source>
        <dbReference type="Proteomes" id="UP000265930"/>
    </source>
</evidence>
<organism evidence="2 4">
    <name type="scientific">Clostridium chromiireducens</name>
    <dbReference type="NCBI Taxonomy" id="225345"/>
    <lineage>
        <taxon>Bacteria</taxon>
        <taxon>Bacillati</taxon>
        <taxon>Bacillota</taxon>
        <taxon>Clostridia</taxon>
        <taxon>Eubacteriales</taxon>
        <taxon>Clostridiaceae</taxon>
        <taxon>Clostridium</taxon>
    </lineage>
</organism>
<dbReference type="STRING" id="225345.CLCHR_09570"/>
<accession>A0A1V4IXY3</accession>
<dbReference type="Pfam" id="PF04324">
    <property type="entry name" value="Fer2_BFD"/>
    <property type="match status" value="1"/>
</dbReference>
<evidence type="ECO:0000313" key="2">
    <source>
        <dbReference type="EMBL" id="OPJ64932.1"/>
    </source>
</evidence>
<dbReference type="Proteomes" id="UP000265930">
    <property type="component" value="Unassembled WGS sequence"/>
</dbReference>
<comment type="caution">
    <text evidence="2">The sequence shown here is derived from an EMBL/GenBank/DDBJ whole genome shotgun (WGS) entry which is preliminary data.</text>
</comment>
<dbReference type="Proteomes" id="UP000191056">
    <property type="component" value="Unassembled WGS sequence"/>
</dbReference>
<gene>
    <name evidence="2" type="ORF">CLCHR_09570</name>
    <name evidence="3" type="ORF">D2A34_25160</name>
</gene>
<dbReference type="AlphaFoldDB" id="A0A1V4IXY3"/>
<dbReference type="RefSeq" id="WP_079438546.1">
    <property type="nucleotide sequence ID" value="NZ_MZGT01000010.1"/>
</dbReference>
<name>A0A1V4IXY3_9CLOT</name>
<reference evidence="2 4" key="1">
    <citation type="submission" date="2017-03" db="EMBL/GenBank/DDBJ databases">
        <title>Genome sequence of Clostridium chromiireducens DSM 23318.</title>
        <authorList>
            <person name="Poehlein A."/>
            <person name="Daniel R."/>
        </authorList>
    </citation>
    <scope>NUCLEOTIDE SEQUENCE [LARGE SCALE GENOMIC DNA]</scope>
    <source>
        <strain evidence="2 4">DSM 23318</strain>
    </source>
</reference>
<dbReference type="Gene3D" id="1.10.10.1100">
    <property type="entry name" value="BFD-like [2Fe-2S]-binding domain"/>
    <property type="match status" value="1"/>
</dbReference>
<keyword evidence="4" id="KW-1185">Reference proteome</keyword>
<dbReference type="EMBL" id="QXDJ01000010">
    <property type="protein sequence ID" value="RII31992.1"/>
    <property type="molecule type" value="Genomic_DNA"/>
</dbReference>
<dbReference type="EMBL" id="MZGT01000010">
    <property type="protein sequence ID" value="OPJ64932.1"/>
    <property type="molecule type" value="Genomic_DNA"/>
</dbReference>
<dbReference type="OrthoDB" id="1629586at2"/>
<dbReference type="InterPro" id="IPR007419">
    <property type="entry name" value="BFD-like_2Fe2S-bd_dom"/>
</dbReference>
<dbReference type="InterPro" id="IPR041854">
    <property type="entry name" value="BFD-like_2Fe2S-bd_dom_sf"/>
</dbReference>
<proteinExistence type="predicted"/>